<protein>
    <recommendedName>
        <fullName evidence="5">Guanylate-binding protein/Atlastin C-terminal domain-containing protein</fullName>
    </recommendedName>
</protein>
<evidence type="ECO:0008006" key="5">
    <source>
        <dbReference type="Google" id="ProtNLM"/>
    </source>
</evidence>
<organism evidence="3 4">
    <name type="scientific">Desmophyllum pertusum</name>
    <dbReference type="NCBI Taxonomy" id="174260"/>
    <lineage>
        <taxon>Eukaryota</taxon>
        <taxon>Metazoa</taxon>
        <taxon>Cnidaria</taxon>
        <taxon>Anthozoa</taxon>
        <taxon>Hexacorallia</taxon>
        <taxon>Scleractinia</taxon>
        <taxon>Caryophylliina</taxon>
        <taxon>Caryophylliidae</taxon>
        <taxon>Desmophyllum</taxon>
    </lineage>
</organism>
<evidence type="ECO:0000256" key="1">
    <source>
        <dbReference type="SAM" id="Coils"/>
    </source>
</evidence>
<dbReference type="AlphaFoldDB" id="A0A9W9ZG51"/>
<evidence type="ECO:0000313" key="3">
    <source>
        <dbReference type="EMBL" id="KAJ7380886.1"/>
    </source>
</evidence>
<dbReference type="EMBL" id="MU826351">
    <property type="protein sequence ID" value="KAJ7380886.1"/>
    <property type="molecule type" value="Genomic_DNA"/>
</dbReference>
<comment type="caution">
    <text evidence="3">The sequence shown here is derived from an EMBL/GenBank/DDBJ whole genome shotgun (WGS) entry which is preliminary data.</text>
</comment>
<evidence type="ECO:0000256" key="2">
    <source>
        <dbReference type="SAM" id="MobiDB-lite"/>
    </source>
</evidence>
<dbReference type="Proteomes" id="UP001163046">
    <property type="component" value="Unassembled WGS sequence"/>
</dbReference>
<feature type="coiled-coil region" evidence="1">
    <location>
        <begin position="40"/>
        <end position="88"/>
    </location>
</feature>
<dbReference type="OrthoDB" id="10547588at2759"/>
<accession>A0A9W9ZG51</accession>
<keyword evidence="1" id="KW-0175">Coiled coil</keyword>
<evidence type="ECO:0000313" key="4">
    <source>
        <dbReference type="Proteomes" id="UP001163046"/>
    </source>
</evidence>
<reference evidence="3" key="1">
    <citation type="submission" date="2023-01" db="EMBL/GenBank/DDBJ databases">
        <title>Genome assembly of the deep-sea coral Lophelia pertusa.</title>
        <authorList>
            <person name="Herrera S."/>
            <person name="Cordes E."/>
        </authorList>
    </citation>
    <scope>NUCLEOTIDE SEQUENCE</scope>
    <source>
        <strain evidence="3">USNM1676648</strain>
        <tissue evidence="3">Polyp</tissue>
    </source>
</reference>
<name>A0A9W9ZG51_9CNID</name>
<gene>
    <name evidence="3" type="ORF">OS493_004469</name>
</gene>
<feature type="region of interest" description="Disordered" evidence="2">
    <location>
        <begin position="1"/>
        <end position="20"/>
    </location>
</feature>
<keyword evidence="4" id="KW-1185">Reference proteome</keyword>
<proteinExistence type="predicted"/>
<feature type="compositionally biased region" description="Basic and acidic residues" evidence="2">
    <location>
        <begin position="9"/>
        <end position="20"/>
    </location>
</feature>
<sequence>MEMEVLQAKQEEESKRLRGQIEVEAKAQRDQMDNMMKASMRQAEEDRRAFMQENQALNERLMEMQKSNEGMQRVMDSLQQRLQQNQGRQQDVEKPGFLDTALQVIPALVGVVSAIPKCSVM</sequence>